<dbReference type="STRING" id="349521.HCH_01721"/>
<dbReference type="PANTHER" id="PTHR38834:SF3">
    <property type="entry name" value="SOLUTE-BINDING PROTEIN FAMILY 3_N-TERMINAL DOMAIN-CONTAINING PROTEIN"/>
    <property type="match status" value="1"/>
</dbReference>
<evidence type="ECO:0000256" key="1">
    <source>
        <dbReference type="SAM" id="SignalP"/>
    </source>
</evidence>
<dbReference type="SMART" id="SM00062">
    <property type="entry name" value="PBPb"/>
    <property type="match status" value="1"/>
</dbReference>
<dbReference type="KEGG" id="hch:HCH_01721"/>
<dbReference type="SUPFAM" id="SSF53850">
    <property type="entry name" value="Periplasmic binding protein-like II"/>
    <property type="match status" value="1"/>
</dbReference>
<accession>Q2SLA5</accession>
<evidence type="ECO:0000259" key="2">
    <source>
        <dbReference type="SMART" id="SM00062"/>
    </source>
</evidence>
<feature type="signal peptide" evidence="1">
    <location>
        <begin position="1"/>
        <end position="21"/>
    </location>
</feature>
<proteinExistence type="predicted"/>
<dbReference type="Proteomes" id="UP000000238">
    <property type="component" value="Chromosome"/>
</dbReference>
<organism evidence="3 4">
    <name type="scientific">Hahella chejuensis (strain KCTC 2396)</name>
    <dbReference type="NCBI Taxonomy" id="349521"/>
    <lineage>
        <taxon>Bacteria</taxon>
        <taxon>Pseudomonadati</taxon>
        <taxon>Pseudomonadota</taxon>
        <taxon>Gammaproteobacteria</taxon>
        <taxon>Oceanospirillales</taxon>
        <taxon>Hahellaceae</taxon>
        <taxon>Hahella</taxon>
    </lineage>
</organism>
<protein>
    <submittedName>
        <fullName evidence="3">ABC-type amino acid transport/signal transduction systems, periplasmic component/domain</fullName>
    </submittedName>
</protein>
<keyword evidence="1" id="KW-0732">Signal</keyword>
<dbReference type="eggNOG" id="COG0834">
    <property type="taxonomic scope" value="Bacteria"/>
</dbReference>
<feature type="domain" description="Solute-binding protein family 3/N-terminal" evidence="2">
    <location>
        <begin position="25"/>
        <end position="247"/>
    </location>
</feature>
<dbReference type="EMBL" id="CP000155">
    <property type="protein sequence ID" value="ABC28569.1"/>
    <property type="molecule type" value="Genomic_DNA"/>
</dbReference>
<name>Q2SLA5_HAHCH</name>
<dbReference type="PANTHER" id="PTHR38834">
    <property type="entry name" value="PERIPLASMIC SUBSTRATE BINDING PROTEIN FAMILY 3"/>
    <property type="match status" value="1"/>
</dbReference>
<dbReference type="InterPro" id="IPR001638">
    <property type="entry name" value="Solute-binding_3/MltF_N"/>
</dbReference>
<evidence type="ECO:0000313" key="3">
    <source>
        <dbReference type="EMBL" id="ABC28569.1"/>
    </source>
</evidence>
<dbReference type="Gene3D" id="3.40.190.10">
    <property type="entry name" value="Periplasmic binding protein-like II"/>
    <property type="match status" value="2"/>
</dbReference>
<dbReference type="AlphaFoldDB" id="Q2SLA5"/>
<dbReference type="Pfam" id="PF00497">
    <property type="entry name" value="SBP_bac_3"/>
    <property type="match status" value="1"/>
</dbReference>
<evidence type="ECO:0000313" key="4">
    <source>
        <dbReference type="Proteomes" id="UP000000238"/>
    </source>
</evidence>
<dbReference type="HOGENOM" id="CLU_064076_1_2_6"/>
<dbReference type="RefSeq" id="WP_011395641.1">
    <property type="nucleotide sequence ID" value="NC_007645.1"/>
</dbReference>
<keyword evidence="4" id="KW-1185">Reference proteome</keyword>
<reference evidence="3 4" key="1">
    <citation type="journal article" date="2005" name="Nucleic Acids Res.">
        <title>Genomic blueprint of Hahella chejuensis, a marine microbe producing an algicidal agent.</title>
        <authorList>
            <person name="Jeong H."/>
            <person name="Yim J.H."/>
            <person name="Lee C."/>
            <person name="Choi S.-H."/>
            <person name="Park Y.K."/>
            <person name="Yoon S.H."/>
            <person name="Hur C.-G."/>
            <person name="Kang H.-Y."/>
            <person name="Kim D."/>
            <person name="Lee H.H."/>
            <person name="Park K.H."/>
            <person name="Park S.-H."/>
            <person name="Park H.-S."/>
            <person name="Lee H.K."/>
            <person name="Oh T.K."/>
            <person name="Kim J.F."/>
        </authorList>
    </citation>
    <scope>NUCLEOTIDE SEQUENCE [LARGE SCALE GENOMIC DNA]</scope>
    <source>
        <strain evidence="3 4">KCTC 2396</strain>
    </source>
</reference>
<feature type="chain" id="PRO_5004215681" evidence="1">
    <location>
        <begin position="22"/>
        <end position="247"/>
    </location>
</feature>
<gene>
    <name evidence="3" type="ordered locus">HCH_01721</name>
</gene>
<dbReference type="OrthoDB" id="8587856at2"/>
<sequence>MYYFRSLLLALCATLCVSANAEEVTFNLVTENFPPYNMSVNDAEYEHRPEDITGLITDVVKQIFTKAKIGYTMKLRNWSYAYNYAQRKDFRGVFGTTLTDARKPLFKWVGPIASDGWVLYAKSGSSIKINSIEDAKKYKIGAYKGDVREQWLLSNGFETSSLDDDALNPKRLQNGQIDLWISGPVSGPYYAAKNGVTNIQPVFTVKETQLYLAVNKETPDEYVNKLNEALEKMRSSGELEKITARYR</sequence>